<evidence type="ECO:0000256" key="1">
    <source>
        <dbReference type="SAM" id="MobiDB-lite"/>
    </source>
</evidence>
<feature type="compositionally biased region" description="Basic and acidic residues" evidence="1">
    <location>
        <begin position="33"/>
        <end position="52"/>
    </location>
</feature>
<keyword evidence="3" id="KW-1185">Reference proteome</keyword>
<feature type="compositionally biased region" description="Low complexity" evidence="1">
    <location>
        <begin position="64"/>
        <end position="95"/>
    </location>
</feature>
<evidence type="ECO:0000313" key="2">
    <source>
        <dbReference type="EMBL" id="MFH8253181.1"/>
    </source>
</evidence>
<proteinExistence type="predicted"/>
<comment type="caution">
    <text evidence="2">The sequence shown here is derived from an EMBL/GenBank/DDBJ whole genome shotgun (WGS) entry which is preliminary data.</text>
</comment>
<feature type="region of interest" description="Disordered" evidence="1">
    <location>
        <begin position="1"/>
        <end position="127"/>
    </location>
</feature>
<reference evidence="2 3" key="1">
    <citation type="submission" date="2024-09" db="EMBL/GenBank/DDBJ databases">
        <authorList>
            <person name="Pan X."/>
        </authorList>
    </citation>
    <scope>NUCLEOTIDE SEQUENCE [LARGE SCALE GENOMIC DNA]</scope>
    <source>
        <strain evidence="2 3">B2969</strain>
    </source>
</reference>
<gene>
    <name evidence="2" type="ORF">ACH3VR_22640</name>
</gene>
<accession>A0ABW7QE43</accession>
<dbReference type="RefSeq" id="WP_397558607.1">
    <property type="nucleotide sequence ID" value="NZ_JBIQWL010000018.1"/>
</dbReference>
<organism evidence="2 3">
    <name type="scientific">Microbacterium alkaliflavum</name>
    <dbReference type="NCBI Taxonomy" id="3248839"/>
    <lineage>
        <taxon>Bacteria</taxon>
        <taxon>Bacillati</taxon>
        <taxon>Actinomycetota</taxon>
        <taxon>Actinomycetes</taxon>
        <taxon>Micrococcales</taxon>
        <taxon>Microbacteriaceae</taxon>
        <taxon>Microbacterium</taxon>
    </lineage>
</organism>
<feature type="compositionally biased region" description="Basic and acidic residues" evidence="1">
    <location>
        <begin position="1"/>
        <end position="25"/>
    </location>
</feature>
<dbReference type="EMBL" id="JBIQWL010000018">
    <property type="protein sequence ID" value="MFH8253181.1"/>
    <property type="molecule type" value="Genomic_DNA"/>
</dbReference>
<sequence length="127" mass="13011">MHGDQHEEGAGEEKLRQRGERDPDRTGPALRLIAEHPQRRWHHEGGGDRERDDDGEAGEGGGHAECPPDAGADFAAADPGAAEVAVQDAGPPAEAGGDGATVEAEFGADGGERLGGGFEFGVAGPEH</sequence>
<evidence type="ECO:0000313" key="3">
    <source>
        <dbReference type="Proteomes" id="UP001610861"/>
    </source>
</evidence>
<name>A0ABW7QE43_9MICO</name>
<protein>
    <submittedName>
        <fullName evidence="2">Uncharacterized protein</fullName>
    </submittedName>
</protein>
<dbReference type="Proteomes" id="UP001610861">
    <property type="component" value="Unassembled WGS sequence"/>
</dbReference>